<keyword evidence="5" id="KW-0862">Zinc</keyword>
<evidence type="ECO:0000313" key="7">
    <source>
        <dbReference type="Proteomes" id="UP000254123"/>
    </source>
</evidence>
<protein>
    <submittedName>
        <fullName evidence="6">4-pyridoxolactonase</fullName>
        <ecNumber evidence="6">3.1.1.27</ecNumber>
    </submittedName>
</protein>
<dbReference type="GO" id="GO:0047585">
    <property type="term" value="F:4-pyridoxolactonase activity"/>
    <property type="evidence" value="ECO:0007669"/>
    <property type="project" value="UniProtKB-EC"/>
</dbReference>
<dbReference type="Gene3D" id="3.60.15.10">
    <property type="entry name" value="Ribonuclease Z/Hydroxyacylglutathione hydrolase-like"/>
    <property type="match status" value="1"/>
</dbReference>
<gene>
    <name evidence="6" type="ORF">NCTC10526_02582</name>
</gene>
<evidence type="ECO:0000313" key="6">
    <source>
        <dbReference type="EMBL" id="SUD92200.1"/>
    </source>
</evidence>
<dbReference type="InterPro" id="IPR036866">
    <property type="entry name" value="RibonucZ/Hydroxyglut_hydro"/>
</dbReference>
<evidence type="ECO:0000256" key="3">
    <source>
        <dbReference type="ARBA" id="ARBA00022723"/>
    </source>
</evidence>
<name>A0A379LNM7_9GAMM</name>
<evidence type="ECO:0000256" key="2">
    <source>
        <dbReference type="ARBA" id="ARBA00007749"/>
    </source>
</evidence>
<dbReference type="SUPFAM" id="SSF56281">
    <property type="entry name" value="Metallo-hydrolase/oxidoreductase"/>
    <property type="match status" value="1"/>
</dbReference>
<accession>A0A379LNM7</accession>
<evidence type="ECO:0000256" key="1">
    <source>
        <dbReference type="ARBA" id="ARBA00001947"/>
    </source>
</evidence>
<organism evidence="6 7">
    <name type="scientific">Psychrobacter phenylpyruvicus</name>
    <dbReference type="NCBI Taxonomy" id="29432"/>
    <lineage>
        <taxon>Bacteria</taxon>
        <taxon>Pseudomonadati</taxon>
        <taxon>Pseudomonadota</taxon>
        <taxon>Gammaproteobacteria</taxon>
        <taxon>Moraxellales</taxon>
        <taxon>Moraxellaceae</taxon>
        <taxon>Psychrobacter</taxon>
    </lineage>
</organism>
<dbReference type="GO" id="GO:0046872">
    <property type="term" value="F:metal ion binding"/>
    <property type="evidence" value="ECO:0007669"/>
    <property type="project" value="UniProtKB-KW"/>
</dbReference>
<keyword evidence="4 6" id="KW-0378">Hydrolase</keyword>
<dbReference type="EMBL" id="UGVC01000001">
    <property type="protein sequence ID" value="SUD92200.1"/>
    <property type="molecule type" value="Genomic_DNA"/>
</dbReference>
<dbReference type="PANTHER" id="PTHR42978">
    <property type="entry name" value="QUORUM-QUENCHING LACTONASE YTNP-RELATED-RELATED"/>
    <property type="match status" value="1"/>
</dbReference>
<sequence length="368" mass="41475">MSIIHSVSHFKSARDAAKPLDRVEDVRAAAEDFRKTMLANPKVKFYKTFELIRIPYPSKYGYLNAFALPTPYIHICNKLFVIQFDSEEGLKTLLVSPSDWEYQRDTPYFYQMSEDMGMFSKPVEKMIVKETSTVLDAIKSIGLAPEDVDYITYDHLHTQNLTRWLGGAGQSAIFPNAKLLVMREEWESTQALLPWQNQWYCPNGIEGIEDSRIELLDGDVLLGDGSVALMRTKGHTEGNHSIVAHTDQGLLVTSENGVSMDSYAPQHSKIKGLARYAELTQSEVVMNGNTLEFGVDQYLSMIQEKTVAGPYPKDERFFNMALSSESAGYYLFPGTTPSARMGELEFGTFTPKNESNSKRGGLWRKLIS</sequence>
<dbReference type="STRING" id="1123034.GCA_000685805_02123"/>
<dbReference type="InterPro" id="IPR051013">
    <property type="entry name" value="MBL_superfamily_lactonases"/>
</dbReference>
<proteinExistence type="inferred from homology"/>
<reference evidence="6 7" key="1">
    <citation type="submission" date="2018-06" db="EMBL/GenBank/DDBJ databases">
        <authorList>
            <consortium name="Pathogen Informatics"/>
            <person name="Doyle S."/>
        </authorList>
    </citation>
    <scope>NUCLEOTIDE SEQUENCE [LARGE SCALE GENOMIC DNA]</scope>
    <source>
        <strain evidence="6 7">NCTC10526</strain>
    </source>
</reference>
<dbReference type="RefSeq" id="WP_037032255.1">
    <property type="nucleotide sequence ID" value="NZ_CAJHAQ010000001.1"/>
</dbReference>
<evidence type="ECO:0000256" key="5">
    <source>
        <dbReference type="ARBA" id="ARBA00022833"/>
    </source>
</evidence>
<dbReference type="PANTHER" id="PTHR42978:SF7">
    <property type="entry name" value="METALLO-HYDROLASE RV2300C-RELATED"/>
    <property type="match status" value="1"/>
</dbReference>
<keyword evidence="7" id="KW-1185">Reference proteome</keyword>
<keyword evidence="3" id="KW-0479">Metal-binding</keyword>
<comment type="cofactor">
    <cofactor evidence="1">
        <name>Zn(2+)</name>
        <dbReference type="ChEBI" id="CHEBI:29105"/>
    </cofactor>
</comment>
<dbReference type="Proteomes" id="UP000254123">
    <property type="component" value="Unassembled WGS sequence"/>
</dbReference>
<comment type="similarity">
    <text evidence="2">Belongs to the metallo-beta-lactamase superfamily.</text>
</comment>
<dbReference type="AlphaFoldDB" id="A0A379LNM7"/>
<evidence type="ECO:0000256" key="4">
    <source>
        <dbReference type="ARBA" id="ARBA00022801"/>
    </source>
</evidence>
<dbReference type="EC" id="3.1.1.27" evidence="6"/>